<dbReference type="AlphaFoldDB" id="A0A066W6L0"/>
<dbReference type="GO" id="GO:0032259">
    <property type="term" value="P:methylation"/>
    <property type="evidence" value="ECO:0007669"/>
    <property type="project" value="UniProtKB-KW"/>
</dbReference>
<evidence type="ECO:0000256" key="4">
    <source>
        <dbReference type="ARBA" id="ARBA00011890"/>
    </source>
</evidence>
<dbReference type="GO" id="GO:0004719">
    <property type="term" value="F:protein-L-isoaspartate (D-aspartate) O-methyltransferase activity"/>
    <property type="evidence" value="ECO:0007669"/>
    <property type="project" value="UniProtKB-EC"/>
</dbReference>
<evidence type="ECO:0000256" key="3">
    <source>
        <dbReference type="ARBA" id="ARBA00011245"/>
    </source>
</evidence>
<evidence type="ECO:0000256" key="10">
    <source>
        <dbReference type="ARBA" id="ARBA00031350"/>
    </source>
</evidence>
<keyword evidence="14" id="KW-1185">Reference proteome</keyword>
<dbReference type="EC" id="2.1.1.77" evidence="4"/>
<dbReference type="Pfam" id="PF01135">
    <property type="entry name" value="PCMT"/>
    <property type="match status" value="1"/>
</dbReference>
<evidence type="ECO:0000256" key="5">
    <source>
        <dbReference type="ARBA" id="ARBA00022490"/>
    </source>
</evidence>
<dbReference type="Gene3D" id="3.40.50.150">
    <property type="entry name" value="Vaccinia Virus protein VP39"/>
    <property type="match status" value="1"/>
</dbReference>
<evidence type="ECO:0000256" key="11">
    <source>
        <dbReference type="ARBA" id="ARBA00035815"/>
    </source>
</evidence>
<dbReference type="EMBL" id="JMSN01000026">
    <property type="protein sequence ID" value="KDN48188.1"/>
    <property type="molecule type" value="Genomic_DNA"/>
</dbReference>
<accession>A0A066W6L0</accession>
<keyword evidence="8" id="KW-0949">S-adenosyl-L-methionine</keyword>
<dbReference type="PANTHER" id="PTHR11579:SF0">
    <property type="entry name" value="PROTEIN-L-ISOASPARTATE(D-ASPARTATE) O-METHYLTRANSFERASE"/>
    <property type="match status" value="1"/>
</dbReference>
<evidence type="ECO:0000256" key="8">
    <source>
        <dbReference type="ARBA" id="ARBA00022691"/>
    </source>
</evidence>
<dbReference type="STRING" id="1037660.A0A066W6L0"/>
<comment type="similarity">
    <text evidence="2">Belongs to the methyltransferase superfamily. L-isoaspartyl/D-aspartyl protein methyltransferase family.</text>
</comment>
<comment type="caution">
    <text evidence="13">The sequence shown here is derived from an EMBL/GenBank/DDBJ whole genome shotgun (WGS) entry which is preliminary data.</text>
</comment>
<comment type="subunit">
    <text evidence="3">Monomer.</text>
</comment>
<name>A0A066W6L0_TILAU</name>
<evidence type="ECO:0000256" key="1">
    <source>
        <dbReference type="ARBA" id="ARBA00004514"/>
    </source>
</evidence>
<dbReference type="RefSeq" id="XP_013244036.1">
    <property type="nucleotide sequence ID" value="XM_013388582.1"/>
</dbReference>
<dbReference type="InParanoid" id="A0A066W6L0"/>
<dbReference type="FunFam" id="3.40.50.150:FF:000235">
    <property type="entry name" value="Protein-L-isoaspartate O-methyltransferase"/>
    <property type="match status" value="1"/>
</dbReference>
<keyword evidence="6 13" id="KW-0489">Methyltransferase</keyword>
<dbReference type="GO" id="GO:0006950">
    <property type="term" value="P:response to stress"/>
    <property type="evidence" value="ECO:0007669"/>
    <property type="project" value="UniProtKB-ARBA"/>
</dbReference>
<evidence type="ECO:0000256" key="9">
    <source>
        <dbReference type="ARBA" id="ARBA00031323"/>
    </source>
</evidence>
<dbReference type="HOGENOM" id="CLU_055432_0_4_1"/>
<dbReference type="CDD" id="cd02440">
    <property type="entry name" value="AdoMet_MTases"/>
    <property type="match status" value="1"/>
</dbReference>
<dbReference type="GeneID" id="25263181"/>
<comment type="catalytic activity">
    <reaction evidence="11">
        <text>[protein]-L-isoaspartate + S-adenosyl-L-methionine = [protein]-L-isoaspartate alpha-methyl ester + S-adenosyl-L-homocysteine</text>
        <dbReference type="Rhea" id="RHEA:12705"/>
        <dbReference type="Rhea" id="RHEA-COMP:12143"/>
        <dbReference type="Rhea" id="RHEA-COMP:12144"/>
        <dbReference type="ChEBI" id="CHEBI:57856"/>
        <dbReference type="ChEBI" id="CHEBI:59789"/>
        <dbReference type="ChEBI" id="CHEBI:90596"/>
        <dbReference type="ChEBI" id="CHEBI:90598"/>
        <dbReference type="EC" id="2.1.1.77"/>
    </reaction>
    <physiologicalReaction direction="left-to-right" evidence="11">
        <dbReference type="Rhea" id="RHEA:12706"/>
    </physiologicalReaction>
</comment>
<comment type="subcellular location">
    <subcellularLocation>
        <location evidence="1">Cytoplasm</location>
        <location evidence="1">Cytosol</location>
    </subcellularLocation>
</comment>
<evidence type="ECO:0000256" key="7">
    <source>
        <dbReference type="ARBA" id="ARBA00022679"/>
    </source>
</evidence>
<reference evidence="13 14" key="1">
    <citation type="submission" date="2014-05" db="EMBL/GenBank/DDBJ databases">
        <title>Draft genome sequence of a rare smut relative, Tilletiaria anomala UBC 951.</title>
        <authorList>
            <consortium name="DOE Joint Genome Institute"/>
            <person name="Toome M."/>
            <person name="Kuo A."/>
            <person name="Henrissat B."/>
            <person name="Lipzen A."/>
            <person name="Tritt A."/>
            <person name="Yoshinaga Y."/>
            <person name="Zane M."/>
            <person name="Barry K."/>
            <person name="Grigoriev I.V."/>
            <person name="Spatafora J.W."/>
            <person name="Aimea M.C."/>
        </authorList>
    </citation>
    <scope>NUCLEOTIDE SEQUENCE [LARGE SCALE GENOMIC DNA]</scope>
    <source>
        <strain evidence="13 14">UBC 951</strain>
    </source>
</reference>
<evidence type="ECO:0000256" key="2">
    <source>
        <dbReference type="ARBA" id="ARBA00005369"/>
    </source>
</evidence>
<sequence>MAWRSTGATNAELVANMQSAGLIKSSCVAQAFAQTDRAHYVKEHSRAYEDAPSSIGYSATISAPHMHAYAAESLQSSIRQGKAVLDIGSGSGYTAAIFHRMLEREGGHGKVVGIEHIRELVEQSKRNLKADGLAPQLEQGHIQMVCGDGRLGWPEDAPYGAIHVGAAAPNITEALVQQLDKGGKMFIPVSEDAVLGRGDQYIWEVEKDEQGVVRKRKVMGVMYVPLTDAERQRSLYTI</sequence>
<dbReference type="FunCoup" id="A0A066W6L0">
    <property type="interactions" value="306"/>
</dbReference>
<organism evidence="13 14">
    <name type="scientific">Tilletiaria anomala (strain ATCC 24038 / CBS 436.72 / UBC 951)</name>
    <dbReference type="NCBI Taxonomy" id="1037660"/>
    <lineage>
        <taxon>Eukaryota</taxon>
        <taxon>Fungi</taxon>
        <taxon>Dikarya</taxon>
        <taxon>Basidiomycota</taxon>
        <taxon>Ustilaginomycotina</taxon>
        <taxon>Exobasidiomycetes</taxon>
        <taxon>Georgefischeriales</taxon>
        <taxon>Tilletiariaceae</taxon>
        <taxon>Tilletiaria</taxon>
    </lineage>
</organism>
<evidence type="ECO:0000256" key="6">
    <source>
        <dbReference type="ARBA" id="ARBA00022603"/>
    </source>
</evidence>
<keyword evidence="5" id="KW-0963">Cytoplasm</keyword>
<evidence type="ECO:0000313" key="14">
    <source>
        <dbReference type="Proteomes" id="UP000027361"/>
    </source>
</evidence>
<proteinExistence type="inferred from homology"/>
<dbReference type="InterPro" id="IPR000682">
    <property type="entry name" value="PCMT"/>
</dbReference>
<keyword evidence="7 13" id="KW-0808">Transferase</keyword>
<dbReference type="OMA" id="HMHASAC"/>
<dbReference type="GO" id="GO:0005829">
    <property type="term" value="C:cytosol"/>
    <property type="evidence" value="ECO:0007669"/>
    <property type="project" value="UniProtKB-SubCell"/>
</dbReference>
<dbReference type="InterPro" id="IPR029063">
    <property type="entry name" value="SAM-dependent_MTases_sf"/>
</dbReference>
<protein>
    <recommendedName>
        <fullName evidence="4">protein-L-isoaspartate(D-aspartate) O-methyltransferase</fullName>
        <ecNumber evidence="4">2.1.1.77</ecNumber>
    </recommendedName>
    <alternativeName>
        <fullName evidence="10">L-isoaspartyl protein carboxyl methyltransferase</fullName>
    </alternativeName>
    <alternativeName>
        <fullName evidence="9">Protein-beta-aspartate methyltransferase</fullName>
    </alternativeName>
</protein>
<dbReference type="SUPFAM" id="SSF53335">
    <property type="entry name" value="S-adenosyl-L-methionine-dependent methyltransferases"/>
    <property type="match status" value="1"/>
</dbReference>
<evidence type="ECO:0000256" key="12">
    <source>
        <dbReference type="ARBA" id="ARBA00054057"/>
    </source>
</evidence>
<dbReference type="OrthoDB" id="73890at2759"/>
<dbReference type="PANTHER" id="PTHR11579">
    <property type="entry name" value="PROTEIN-L-ISOASPARTATE O-METHYLTRANSFERASE"/>
    <property type="match status" value="1"/>
</dbReference>
<gene>
    <name evidence="13" type="ORF">K437DRAFT_245682</name>
</gene>
<comment type="function">
    <text evidence="12">Initiates the repair of damaged proteins by catalyzing methyl esterification of L-isoaspartyl and D-aspartyl residues produced by spontaneous isomerization and racemization of L-aspartyl and L-asparaginyl residues in aging peptides and proteins.</text>
</comment>
<evidence type="ECO:0000313" key="13">
    <source>
        <dbReference type="EMBL" id="KDN48188.1"/>
    </source>
</evidence>
<dbReference type="Proteomes" id="UP000027361">
    <property type="component" value="Unassembled WGS sequence"/>
</dbReference>
<dbReference type="NCBIfam" id="TIGR00080">
    <property type="entry name" value="pimt"/>
    <property type="match status" value="1"/>
</dbReference>